<protein>
    <recommendedName>
        <fullName evidence="6">Anaphase-promoting complex subunit 7</fullName>
    </recommendedName>
</protein>
<dbReference type="SMART" id="SM00028">
    <property type="entry name" value="TPR"/>
    <property type="match status" value="3"/>
</dbReference>
<dbReference type="PANTHER" id="PTHR12558">
    <property type="entry name" value="CELL DIVISION CYCLE 16,23,27"/>
    <property type="match status" value="1"/>
</dbReference>
<feature type="region of interest" description="Disordered" evidence="3">
    <location>
        <begin position="502"/>
        <end position="542"/>
    </location>
</feature>
<sequence>MGVEGVETMGPSVSLRNLSSQGLHGSAELFGWLLLGGSGSLSASSVFETAEILGDSLYAQGKYLSAVEKYKRALTASSLEPSVKVAGVRKKIAKAYVASGRKESALKMLESIRGSECDVEAEILLGKLYLDSSAIRAARACFKNALKRNPLAIEAAVLLLESGGELETSTLDQITRSCSTVGIPDVIVEAMQNYFRGIASISSGDIEGARFELHRGVLKAPKCVPLTITLAEAEYEQYVGLSDFEAAERSSRAFQMARSADSWTTRSMDDYCSLLLENGQGSELTSLCSSLVEVDEFSPVAWRSSAMLCKLQDDKDHGSKLDAQLQRICEREARKLQNPISLRPSQQISLAEIQLRNGAISEAHLTAKDAIRRSPNSAYAYCVYAKVMISLERLSKAMSAFQKALKLSPKCVPAVIGLARRHEQDGEVASAIKTLEEYIDKYKGDGSRGQRAAVSRARVEIVDILTEHREFEEGWKHLKQALLENPTNDIVLQTAEKLETSMRDLVDSNDGSERGSGRYRARALNFDDDLPNDDEDDVADPF</sequence>
<feature type="repeat" description="TPR" evidence="2">
    <location>
        <begin position="378"/>
        <end position="411"/>
    </location>
</feature>
<dbReference type="Pfam" id="PF14559">
    <property type="entry name" value="TPR_19"/>
    <property type="match status" value="1"/>
</dbReference>
<reference evidence="4 5" key="1">
    <citation type="journal article" date="2023" name="Nat. Commun.">
        <title>Origin of minicircular mitochondrial genomes in red algae.</title>
        <authorList>
            <person name="Lee Y."/>
            <person name="Cho C.H."/>
            <person name="Lee Y.M."/>
            <person name="Park S.I."/>
            <person name="Yang J.H."/>
            <person name="West J.A."/>
            <person name="Bhattacharya D."/>
            <person name="Yoon H.S."/>
        </authorList>
    </citation>
    <scope>NUCLEOTIDE SEQUENCE [LARGE SCALE GENOMIC DNA]</scope>
    <source>
        <strain evidence="4 5">CCMP1338</strain>
        <tissue evidence="4">Whole cell</tissue>
    </source>
</reference>
<feature type="compositionally biased region" description="Basic and acidic residues" evidence="3">
    <location>
        <begin position="502"/>
        <end position="516"/>
    </location>
</feature>
<dbReference type="GO" id="GO:0051301">
    <property type="term" value="P:cell division"/>
    <property type="evidence" value="ECO:0007669"/>
    <property type="project" value="TreeGrafter"/>
</dbReference>
<dbReference type="InterPro" id="IPR011990">
    <property type="entry name" value="TPR-like_helical_dom_sf"/>
</dbReference>
<evidence type="ECO:0000256" key="3">
    <source>
        <dbReference type="SAM" id="MobiDB-lite"/>
    </source>
</evidence>
<dbReference type="GO" id="GO:0005680">
    <property type="term" value="C:anaphase-promoting complex"/>
    <property type="evidence" value="ECO:0007669"/>
    <property type="project" value="TreeGrafter"/>
</dbReference>
<evidence type="ECO:0008006" key="6">
    <source>
        <dbReference type="Google" id="ProtNLM"/>
    </source>
</evidence>
<proteinExistence type="predicted"/>
<dbReference type="PROSITE" id="PS50005">
    <property type="entry name" value="TPR"/>
    <property type="match status" value="1"/>
</dbReference>
<accession>A0AAV8ULG7</accession>
<evidence type="ECO:0000313" key="4">
    <source>
        <dbReference type="EMBL" id="KAJ8903394.1"/>
    </source>
</evidence>
<name>A0AAV8ULG7_9RHOD</name>
<feature type="compositionally biased region" description="Acidic residues" evidence="3">
    <location>
        <begin position="526"/>
        <end position="542"/>
    </location>
</feature>
<evidence type="ECO:0000313" key="5">
    <source>
        <dbReference type="Proteomes" id="UP001157974"/>
    </source>
</evidence>
<evidence type="ECO:0000256" key="2">
    <source>
        <dbReference type="PROSITE-ProRule" id="PRU00339"/>
    </source>
</evidence>
<dbReference type="Proteomes" id="UP001157974">
    <property type="component" value="Unassembled WGS sequence"/>
</dbReference>
<evidence type="ECO:0000256" key="1">
    <source>
        <dbReference type="ARBA" id="ARBA00022803"/>
    </source>
</evidence>
<dbReference type="InterPro" id="IPR019734">
    <property type="entry name" value="TPR_rpt"/>
</dbReference>
<dbReference type="AlphaFoldDB" id="A0AAV8ULG7"/>
<gene>
    <name evidence="4" type="ORF">NDN08_004502</name>
</gene>
<dbReference type="SUPFAM" id="SSF48452">
    <property type="entry name" value="TPR-like"/>
    <property type="match status" value="2"/>
</dbReference>
<dbReference type="EMBL" id="JAMWBK010000007">
    <property type="protein sequence ID" value="KAJ8903394.1"/>
    <property type="molecule type" value="Genomic_DNA"/>
</dbReference>
<keyword evidence="1 2" id="KW-0802">TPR repeat</keyword>
<dbReference type="GO" id="GO:0045842">
    <property type="term" value="P:positive regulation of mitotic metaphase/anaphase transition"/>
    <property type="evidence" value="ECO:0007669"/>
    <property type="project" value="TreeGrafter"/>
</dbReference>
<dbReference type="PANTHER" id="PTHR12558:SF36">
    <property type="entry name" value="ANAPHASE-PROMOTING COMPLEX SUBUNIT 7"/>
    <property type="match status" value="1"/>
</dbReference>
<dbReference type="GO" id="GO:0016567">
    <property type="term" value="P:protein ubiquitination"/>
    <property type="evidence" value="ECO:0007669"/>
    <property type="project" value="TreeGrafter"/>
</dbReference>
<dbReference type="Gene3D" id="1.25.40.10">
    <property type="entry name" value="Tetratricopeptide repeat domain"/>
    <property type="match status" value="2"/>
</dbReference>
<comment type="caution">
    <text evidence="4">The sequence shown here is derived from an EMBL/GenBank/DDBJ whole genome shotgun (WGS) entry which is preliminary data.</text>
</comment>
<organism evidence="4 5">
    <name type="scientific">Rhodosorus marinus</name>
    <dbReference type="NCBI Taxonomy" id="101924"/>
    <lineage>
        <taxon>Eukaryota</taxon>
        <taxon>Rhodophyta</taxon>
        <taxon>Stylonematophyceae</taxon>
        <taxon>Stylonematales</taxon>
        <taxon>Stylonemataceae</taxon>
        <taxon>Rhodosorus</taxon>
    </lineage>
</organism>
<keyword evidence="5" id="KW-1185">Reference proteome</keyword>